<protein>
    <recommendedName>
        <fullName evidence="3">Bacterial Ig-like domain-containing protein</fullName>
    </recommendedName>
</protein>
<organism evidence="1 2">
    <name type="scientific">Methanobacterium subterraneum</name>
    <dbReference type="NCBI Taxonomy" id="59277"/>
    <lineage>
        <taxon>Archaea</taxon>
        <taxon>Methanobacteriati</taxon>
        <taxon>Methanobacteriota</taxon>
        <taxon>Methanomada group</taxon>
        <taxon>Methanobacteria</taxon>
        <taxon>Methanobacteriales</taxon>
        <taxon>Methanobacteriaceae</taxon>
        <taxon>Methanobacterium</taxon>
    </lineage>
</organism>
<dbReference type="InterPro" id="IPR013783">
    <property type="entry name" value="Ig-like_fold"/>
</dbReference>
<evidence type="ECO:0000313" key="2">
    <source>
        <dbReference type="Proteomes" id="UP000232631"/>
    </source>
</evidence>
<evidence type="ECO:0000313" key="1">
    <source>
        <dbReference type="EMBL" id="AUB60788.1"/>
    </source>
</evidence>
<dbReference type="InterPro" id="IPR035986">
    <property type="entry name" value="PKD_dom_sf"/>
</dbReference>
<sequence>MEYPTPQIGDGVYSILLMAQDMVGNTNQTPLTFTVDNTPPVINPEINPESAKPEETITITVTTSPDTQSVVAIIGTQRINLTQQWNLDHQLYPTPR</sequence>
<keyword evidence="2" id="KW-1185">Reference proteome</keyword>
<evidence type="ECO:0008006" key="3">
    <source>
        <dbReference type="Google" id="ProtNLM"/>
    </source>
</evidence>
<dbReference type="AlphaFoldDB" id="A0A2H4VRQ7"/>
<dbReference type="EMBL" id="CP017768">
    <property type="protein sequence ID" value="AUB60788.1"/>
    <property type="molecule type" value="Genomic_DNA"/>
</dbReference>
<dbReference type="KEGG" id="msub:BK009_08950"/>
<dbReference type="Proteomes" id="UP000232631">
    <property type="component" value="Chromosome"/>
</dbReference>
<reference evidence="1 2" key="1">
    <citation type="submission" date="2016-10" db="EMBL/GenBank/DDBJ databases">
        <title>Comparative genomics between deep and shallow subseafloor isolates.</title>
        <authorList>
            <person name="Ishii S."/>
            <person name="Miller J.R."/>
            <person name="Sutton G."/>
            <person name="Suzuki S."/>
            <person name="Methe B."/>
            <person name="Inagaki F."/>
            <person name="Imachi H."/>
        </authorList>
    </citation>
    <scope>NUCLEOTIDE SEQUENCE [LARGE SCALE GENOMIC DNA]</scope>
    <source>
        <strain evidence="1 2">A8p</strain>
    </source>
</reference>
<dbReference type="Gene3D" id="2.60.40.10">
    <property type="entry name" value="Immunoglobulins"/>
    <property type="match status" value="1"/>
</dbReference>
<proteinExistence type="predicted"/>
<dbReference type="SUPFAM" id="SSF49299">
    <property type="entry name" value="PKD domain"/>
    <property type="match status" value="1"/>
</dbReference>
<gene>
    <name evidence="1" type="ORF">BK009_08950</name>
</gene>
<name>A0A2H4VRQ7_9EURY</name>
<accession>A0A2H4VRQ7</accession>